<evidence type="ECO:0000256" key="3">
    <source>
        <dbReference type="ARBA" id="ARBA00022553"/>
    </source>
</evidence>
<organism evidence="5 6">
    <name type="scientific">Bacillus spongiae</name>
    <dbReference type="NCBI Taxonomy" id="2683610"/>
    <lineage>
        <taxon>Bacteria</taxon>
        <taxon>Bacillati</taxon>
        <taxon>Bacillota</taxon>
        <taxon>Bacilli</taxon>
        <taxon>Bacillales</taxon>
        <taxon>Bacillaceae</taxon>
        <taxon>Bacillus</taxon>
    </lineage>
</organism>
<evidence type="ECO:0000259" key="4">
    <source>
        <dbReference type="PROSITE" id="PS50075"/>
    </source>
</evidence>
<dbReference type="Gene3D" id="3.30.300.30">
    <property type="match status" value="1"/>
</dbReference>
<dbReference type="Gene3D" id="1.10.1200.10">
    <property type="entry name" value="ACP-like"/>
    <property type="match status" value="1"/>
</dbReference>
<dbReference type="SUPFAM" id="SSF47336">
    <property type="entry name" value="ACP-like"/>
    <property type="match status" value="1"/>
</dbReference>
<dbReference type="EMBL" id="JBBAXC010000003">
    <property type="protein sequence ID" value="MEI5906366.1"/>
    <property type="molecule type" value="Genomic_DNA"/>
</dbReference>
<dbReference type="Gene3D" id="3.40.50.720">
    <property type="entry name" value="NAD(P)-binding Rossmann-like Domain"/>
    <property type="match status" value="1"/>
</dbReference>
<feature type="domain" description="Carrier" evidence="4">
    <location>
        <begin position="514"/>
        <end position="588"/>
    </location>
</feature>
<accession>A0ABU8HAK7</accession>
<dbReference type="InterPro" id="IPR010071">
    <property type="entry name" value="AA_adenyl_dom"/>
</dbReference>
<evidence type="ECO:0000313" key="5">
    <source>
        <dbReference type="EMBL" id="MEI5906366.1"/>
    </source>
</evidence>
<name>A0ABU8HAK7_9BACI</name>
<dbReference type="Pfam" id="PF13193">
    <property type="entry name" value="AMP-binding_C"/>
    <property type="match status" value="1"/>
</dbReference>
<dbReference type="InterPro" id="IPR013120">
    <property type="entry name" value="FAR_NAD-bd"/>
</dbReference>
<comment type="similarity">
    <text evidence="1">Belongs to the ATP-dependent AMP-binding enzyme family.</text>
</comment>
<dbReference type="PROSITE" id="PS00012">
    <property type="entry name" value="PHOSPHOPANTETHEINE"/>
    <property type="match status" value="1"/>
</dbReference>
<dbReference type="InterPro" id="IPR006162">
    <property type="entry name" value="Ppantetheine_attach_site"/>
</dbReference>
<keyword evidence="6" id="KW-1185">Reference proteome</keyword>
<keyword evidence="3" id="KW-0597">Phosphoprotein</keyword>
<evidence type="ECO:0000256" key="1">
    <source>
        <dbReference type="ARBA" id="ARBA00006432"/>
    </source>
</evidence>
<dbReference type="Pfam" id="PF00550">
    <property type="entry name" value="PP-binding"/>
    <property type="match status" value="1"/>
</dbReference>
<reference evidence="5 6" key="1">
    <citation type="journal article" date="2018" name="J. Microbiol.">
        <title>Bacillus spongiae sp. nov., isolated from sponge of Jeju Island.</title>
        <authorList>
            <person name="Lee G.E."/>
            <person name="Im W.T."/>
            <person name="Park J.S."/>
        </authorList>
    </citation>
    <scope>NUCLEOTIDE SEQUENCE [LARGE SCALE GENOMIC DNA]</scope>
    <source>
        <strain evidence="5 6">135PIL107-10</strain>
    </source>
</reference>
<comment type="caution">
    <text evidence="5">The sequence shown here is derived from an EMBL/GenBank/DDBJ whole genome shotgun (WGS) entry which is preliminary data.</text>
</comment>
<sequence length="983" mass="112300">MNIVKKFCLTVEKFENDIAIKTTNESLTYKELDIESDKVAYYLHKNGLKKGEFVSIYLQRSVDTVISILGILKAGGVYVPLDPKHPKERNTYIIEDTNSPFILTDSKYKKELANMKLSSEIICIESLKEFTKISLDISPDDTAYVIYTSGTTGNPKGALIHHKGVINLVDWVYNTWKIENDDVVLQFATYSFDASVIDTFSSLLKGSTLFIISDEERVSEENFIKVINTENITIIPALPNVLFSRVVNYSKDNNINKLGKVKALGVGGELLTFDLFKNFRECFGGTIRFFNLYGPTESTVVCSAYETPSKVDNNENIFSVPIGKEISETKLYIVNEEGNLCEKGEIGELWIASVGLSQGYLNNKKKTKEVFIKNPFDNIFGGKVYKSGDLVKYKEDGNIEFIDRKDTQVKIRGHRIEIGEIESKLNMLEEIHNSIVVVEENENDKILKAFYTSKEYIDKKDIIKYLKEKIPSYMIPSKLSMIDKIPFTPTGKVDRKLLALKEAEKIILTDEIIHPRNEVEKNIVNAWKEVLKVDNIGIKEDFFEIGGHSLKIIEVLAQLKRKYRNLSISDFFELRTVEKLAIKAYQNNFELEKEIKENEFKYLKEYPILKVKENLKEDVNSVLLTGATGFLGSHILKKLVDNNIKIYLLVRGRNPKSRIESILKEYFGLFPIDTIQIINGDLTDKYLGMTENEFNELAGNINAIIHCAADVRHFGDRNHFEKINVLGTKNIIELLDKNQNIVFHHISTIGISQDLLSEGKWDKLEKNIESINNLTLDNIYTDTKLKAEKIVLDKINEGKNAFIYRMGNLTGRSDDGKFQKNIESNAFYRMMKLMILLKKAPKVNWLVDVTPVDFASDIVMKGVMKKIHTHRVYNVSHPNPIHFESLVDLFNEVGFEIDLIDKMSYEEYALNNKLTKEAKDLLVSQLDGDGAIDSRAVFDSSKTMRELNIAVKDVPIINKELIDKLLSEAERVGFIDYRMVLVR</sequence>
<dbReference type="PANTHER" id="PTHR44845">
    <property type="entry name" value="CARRIER DOMAIN-CONTAINING PROTEIN"/>
    <property type="match status" value="1"/>
</dbReference>
<gene>
    <name evidence="5" type="ORF">WAK64_04775</name>
</gene>
<dbReference type="PANTHER" id="PTHR44845:SF7">
    <property type="entry name" value="PLIPASTATIN SYNTHASE SUBUNIT D"/>
    <property type="match status" value="1"/>
</dbReference>
<protein>
    <submittedName>
        <fullName evidence="5">Amino acid adenylation domain-containing protein</fullName>
    </submittedName>
</protein>
<dbReference type="InterPro" id="IPR000873">
    <property type="entry name" value="AMP-dep_synth/lig_dom"/>
</dbReference>
<dbReference type="Gene3D" id="3.40.50.980">
    <property type="match status" value="2"/>
</dbReference>
<dbReference type="InterPro" id="IPR036736">
    <property type="entry name" value="ACP-like_sf"/>
</dbReference>
<dbReference type="Pfam" id="PF00501">
    <property type="entry name" value="AMP-binding"/>
    <property type="match status" value="1"/>
</dbReference>
<dbReference type="Pfam" id="PF07993">
    <property type="entry name" value="NAD_binding_4"/>
    <property type="match status" value="1"/>
</dbReference>
<dbReference type="InterPro" id="IPR025110">
    <property type="entry name" value="AMP-bd_C"/>
</dbReference>
<evidence type="ECO:0000313" key="6">
    <source>
        <dbReference type="Proteomes" id="UP001312865"/>
    </source>
</evidence>
<dbReference type="NCBIfam" id="TIGR01733">
    <property type="entry name" value="AA-adenyl-dom"/>
    <property type="match status" value="1"/>
</dbReference>
<dbReference type="InterPro" id="IPR045851">
    <property type="entry name" value="AMP-bd_C_sf"/>
</dbReference>
<dbReference type="InterPro" id="IPR009081">
    <property type="entry name" value="PP-bd_ACP"/>
</dbReference>
<dbReference type="CDD" id="cd05930">
    <property type="entry name" value="A_NRPS"/>
    <property type="match status" value="1"/>
</dbReference>
<dbReference type="SUPFAM" id="SSF56801">
    <property type="entry name" value="Acetyl-CoA synthetase-like"/>
    <property type="match status" value="1"/>
</dbReference>
<dbReference type="InterPro" id="IPR036291">
    <property type="entry name" value="NAD(P)-bd_dom_sf"/>
</dbReference>
<dbReference type="RefSeq" id="WP_336585799.1">
    <property type="nucleotide sequence ID" value="NZ_JBBAXC010000003.1"/>
</dbReference>
<dbReference type="Gene3D" id="2.30.38.10">
    <property type="entry name" value="Luciferase, Domain 3"/>
    <property type="match status" value="1"/>
</dbReference>
<keyword evidence="2" id="KW-0596">Phosphopantetheine</keyword>
<dbReference type="InterPro" id="IPR020845">
    <property type="entry name" value="AMP-binding_CS"/>
</dbReference>
<dbReference type="PROSITE" id="PS50075">
    <property type="entry name" value="CARRIER"/>
    <property type="match status" value="1"/>
</dbReference>
<proteinExistence type="inferred from homology"/>
<evidence type="ECO:0000256" key="2">
    <source>
        <dbReference type="ARBA" id="ARBA00022450"/>
    </source>
</evidence>
<dbReference type="Proteomes" id="UP001312865">
    <property type="component" value="Unassembled WGS sequence"/>
</dbReference>
<dbReference type="SUPFAM" id="SSF51735">
    <property type="entry name" value="NAD(P)-binding Rossmann-fold domains"/>
    <property type="match status" value="1"/>
</dbReference>
<dbReference type="PROSITE" id="PS00455">
    <property type="entry name" value="AMP_BINDING"/>
    <property type="match status" value="1"/>
</dbReference>